<evidence type="ECO:0000256" key="2">
    <source>
        <dbReference type="ARBA" id="ARBA00022475"/>
    </source>
</evidence>
<comment type="subcellular location">
    <subcellularLocation>
        <location evidence="1">Cell membrane</location>
        <topology evidence="1">Multi-pass membrane protein</topology>
    </subcellularLocation>
</comment>
<dbReference type="Proteomes" id="UP000618382">
    <property type="component" value="Unassembled WGS sequence"/>
</dbReference>
<keyword evidence="3" id="KW-0812">Transmembrane</keyword>
<dbReference type="InterPro" id="IPR051791">
    <property type="entry name" value="Pra-immunoreactive"/>
</dbReference>
<keyword evidence="9" id="KW-1185">Reference proteome</keyword>
<evidence type="ECO:0000259" key="7">
    <source>
        <dbReference type="Pfam" id="PF06271"/>
    </source>
</evidence>
<feature type="region of interest" description="Disordered" evidence="6">
    <location>
        <begin position="83"/>
        <end position="102"/>
    </location>
</feature>
<evidence type="ECO:0000256" key="1">
    <source>
        <dbReference type="ARBA" id="ARBA00004651"/>
    </source>
</evidence>
<evidence type="ECO:0000256" key="4">
    <source>
        <dbReference type="ARBA" id="ARBA00022989"/>
    </source>
</evidence>
<organism evidence="8 9">
    <name type="scientific">Cellulomonas oligotrophica</name>
    <dbReference type="NCBI Taxonomy" id="931536"/>
    <lineage>
        <taxon>Bacteria</taxon>
        <taxon>Bacillati</taxon>
        <taxon>Actinomycetota</taxon>
        <taxon>Actinomycetes</taxon>
        <taxon>Micrococcales</taxon>
        <taxon>Cellulomonadaceae</taxon>
        <taxon>Cellulomonas</taxon>
    </lineage>
</organism>
<name>A0ABQ4DAN7_9CELL</name>
<dbReference type="PANTHER" id="PTHR36115">
    <property type="entry name" value="PROLINE-RICH ANTIGEN HOMOLOG-RELATED"/>
    <property type="match status" value="1"/>
</dbReference>
<sequence>MRPTRPGVAGPGGQPVHAGPGRAPQAGQVHPYPPQPAPAHPSPAPVHAGLVAAGGPLPPAPGYPVAAPTYPSAPPVPAALPAPTPGWGAPPSGAAGGTWSTADPSAGLRPGAAYPSASTAAWGGAANLAPWGPPRLAHWGWRVLASIVDDLLVSLPYLVAVAVDVTLAMGSADPLALQRSADGTSPLVLGGLLLTFLAWVWNRGVRQGRTGQSVGKRLLRLRLVKEGTTMPVGTGTALLRDVVHVVDRAFFMLGYLWPLWDAKRQTFSDKIVHTLVLRED</sequence>
<feature type="domain" description="RDD" evidence="7">
    <location>
        <begin position="137"/>
        <end position="272"/>
    </location>
</feature>
<keyword evidence="5" id="KW-0472">Membrane</keyword>
<dbReference type="PANTHER" id="PTHR36115:SF6">
    <property type="entry name" value="PROLINE-RICH ANTIGEN HOMOLOG"/>
    <property type="match status" value="1"/>
</dbReference>
<feature type="compositionally biased region" description="Pro residues" evidence="6">
    <location>
        <begin position="31"/>
        <end position="44"/>
    </location>
</feature>
<dbReference type="InterPro" id="IPR010432">
    <property type="entry name" value="RDD"/>
</dbReference>
<evidence type="ECO:0000256" key="3">
    <source>
        <dbReference type="ARBA" id="ARBA00022692"/>
    </source>
</evidence>
<proteinExistence type="predicted"/>
<evidence type="ECO:0000256" key="6">
    <source>
        <dbReference type="SAM" id="MobiDB-lite"/>
    </source>
</evidence>
<accession>A0ABQ4DAN7</accession>
<evidence type="ECO:0000313" key="9">
    <source>
        <dbReference type="Proteomes" id="UP000618382"/>
    </source>
</evidence>
<keyword evidence="2" id="KW-1003">Cell membrane</keyword>
<dbReference type="EMBL" id="BONN01000003">
    <property type="protein sequence ID" value="GIG32357.1"/>
    <property type="molecule type" value="Genomic_DNA"/>
</dbReference>
<evidence type="ECO:0000256" key="5">
    <source>
        <dbReference type="ARBA" id="ARBA00023136"/>
    </source>
</evidence>
<comment type="caution">
    <text evidence="8">The sequence shown here is derived from an EMBL/GenBank/DDBJ whole genome shotgun (WGS) entry which is preliminary data.</text>
</comment>
<reference evidence="8 9" key="1">
    <citation type="submission" date="2021-01" db="EMBL/GenBank/DDBJ databases">
        <title>Whole genome shotgun sequence of Cellulomonas oligotrophica NBRC 109435.</title>
        <authorList>
            <person name="Komaki H."/>
            <person name="Tamura T."/>
        </authorList>
    </citation>
    <scope>NUCLEOTIDE SEQUENCE [LARGE SCALE GENOMIC DNA]</scope>
    <source>
        <strain evidence="8 9">NBRC 109435</strain>
    </source>
</reference>
<evidence type="ECO:0000313" key="8">
    <source>
        <dbReference type="EMBL" id="GIG32357.1"/>
    </source>
</evidence>
<feature type="compositionally biased region" description="Low complexity" evidence="6">
    <location>
        <begin position="85"/>
        <end position="100"/>
    </location>
</feature>
<dbReference type="Pfam" id="PF06271">
    <property type="entry name" value="RDD"/>
    <property type="match status" value="1"/>
</dbReference>
<protein>
    <recommendedName>
        <fullName evidence="7">RDD domain-containing protein</fullName>
    </recommendedName>
</protein>
<gene>
    <name evidence="8" type="ORF">Col01nite_15160</name>
</gene>
<keyword evidence="4" id="KW-1133">Transmembrane helix</keyword>
<feature type="region of interest" description="Disordered" evidence="6">
    <location>
        <begin position="1"/>
        <end position="51"/>
    </location>
</feature>